<proteinExistence type="predicted"/>
<dbReference type="InterPro" id="IPR027417">
    <property type="entry name" value="P-loop_NTPase"/>
</dbReference>
<evidence type="ECO:0000313" key="2">
    <source>
        <dbReference type="EMBL" id="ELY40082.1"/>
    </source>
</evidence>
<name>D8J9Y7_HALJB</name>
<dbReference type="AlphaFoldDB" id="D8J9Y7"/>
<protein>
    <submittedName>
        <fullName evidence="1">Transfer complex protein</fullName>
    </submittedName>
</protein>
<reference evidence="1 3" key="1">
    <citation type="journal article" date="2010" name="J. Bacteriol.">
        <title>Complete genome sequence of Halalkalicoccus jeotgali B3(T), an extremely halophilic archaeon.</title>
        <authorList>
            <person name="Roh S.W."/>
            <person name="Nam Y.D."/>
            <person name="Nam S.H."/>
            <person name="Choi S.H."/>
            <person name="Park H.S."/>
            <person name="Bae J.W."/>
        </authorList>
    </citation>
    <scope>NUCLEOTIDE SEQUENCE [LARGE SCALE GENOMIC DNA]</scope>
    <source>
        <strain evidence="1">B3</strain>
        <strain evidence="3">DSM 18796 / CECT 7217 / JCM 14584 / KCTC 4019 / B3</strain>
    </source>
</reference>
<dbReference type="GeneID" id="9418922"/>
<evidence type="ECO:0000313" key="3">
    <source>
        <dbReference type="Proteomes" id="UP000000390"/>
    </source>
</evidence>
<dbReference type="EMBL" id="CP002062">
    <property type="protein sequence ID" value="ADJ14509.1"/>
    <property type="molecule type" value="Genomic_DNA"/>
</dbReference>
<dbReference type="STRING" id="795797.HacjB3_05590"/>
<dbReference type="SUPFAM" id="SSF52540">
    <property type="entry name" value="P-loop containing nucleoside triphosphate hydrolases"/>
    <property type="match status" value="1"/>
</dbReference>
<evidence type="ECO:0000313" key="4">
    <source>
        <dbReference type="Proteomes" id="UP000011645"/>
    </source>
</evidence>
<dbReference type="InterPro" id="IPR051162">
    <property type="entry name" value="T4SS_component"/>
</dbReference>
<dbReference type="PANTHER" id="PTHR30121:SF6">
    <property type="entry name" value="SLR6007 PROTEIN"/>
    <property type="match status" value="1"/>
</dbReference>
<dbReference type="HOGENOM" id="CLU_009097_4_1_2"/>
<dbReference type="KEGG" id="hje:HacjB3_05590"/>
<dbReference type="eggNOG" id="arCOG04035">
    <property type="taxonomic scope" value="Archaea"/>
</dbReference>
<accession>D8J9Y7</accession>
<dbReference type="RefSeq" id="WP_008414661.1">
    <property type="nucleotide sequence ID" value="NC_014297.1"/>
</dbReference>
<evidence type="ECO:0000313" key="1">
    <source>
        <dbReference type="EMBL" id="ADJ14509.1"/>
    </source>
</evidence>
<gene>
    <name evidence="1" type="ordered locus">HacjB3_05590</name>
    <name evidence="2" type="ORF">C497_03960</name>
</gene>
<sequence length="650" mass="72159">MSGKIAHLKEKVSDKFDTSADTGSVDEAREHQARAVGPSSVAYELGGCRSGEDWIKHLCITSMPSKIEPGIIDLINTHPNTAVEPVIHFNPADSQQMVQKIDRSIQKLKVKLRQQQKQEDPDIGLTKQQIAEHQFIRDELKTGSQKLWDVGVYIRIRGKSRDVVTNEARSITDELNKNDISIRTIDYQSDDALTSTSPIAKDMLGGASGKMLGDAVGAMFPFSASTLYEPDGVLIGYHAVTDEPFAFDRWNREGGYNALTIGDLGSGKSFGTMMMLLRRLAMDPDTILVMIDPVNGLDKLAHETGAKRLPLGGENAVNPMEIQPTPIHVVEEEGLNPFNHWASTTLGWFETFFSQAGGSDGGLTRDEWTVLQKGIRKTAYRMEINEDPKTHSNPSPAPLDLRETLGMIADDAEGFFARTPDGEYNFSSDDRASNVRDSEKWEDAAADLHMAMDSFEGGNFANLGRRSNIDLSGKSTLIDVQQGGSDREKALRLQAPFNVIYQRAKASDKRMVIAIDEIHRLFETPNSLEWLEKIVRHSRHFDISLHMITQQAQDFFIHPKAETLANLTSHKFIHKEPGIHFDEYGEKLGLTENECAFARKMNKGTPKRGYSHCLADIDDHGTYPVKIKPLAEELLKLGKDPSDNGGGDNA</sequence>
<organism evidence="1 3">
    <name type="scientific">Halalkalicoccus jeotgali (strain DSM 18796 / CECT 7217 / JCM 14584 / KCTC 4019 / B3)</name>
    <dbReference type="NCBI Taxonomy" id="795797"/>
    <lineage>
        <taxon>Archaea</taxon>
        <taxon>Methanobacteriati</taxon>
        <taxon>Methanobacteriota</taxon>
        <taxon>Stenosarchaea group</taxon>
        <taxon>Halobacteria</taxon>
        <taxon>Halobacteriales</taxon>
        <taxon>Halococcaceae</taxon>
        <taxon>Halalkalicoccus</taxon>
    </lineage>
</organism>
<dbReference type="OrthoDB" id="308309at2157"/>
<dbReference type="Proteomes" id="UP000011645">
    <property type="component" value="Unassembled WGS sequence"/>
</dbReference>
<dbReference type="Proteomes" id="UP000000390">
    <property type="component" value="Chromosome"/>
</dbReference>
<dbReference type="PATRIC" id="fig|795797.18.peg.1118"/>
<keyword evidence="4" id="KW-1185">Reference proteome</keyword>
<dbReference type="Gene3D" id="3.40.50.300">
    <property type="entry name" value="P-loop containing nucleotide triphosphate hydrolases"/>
    <property type="match status" value="2"/>
</dbReference>
<reference evidence="2 4" key="2">
    <citation type="journal article" date="2014" name="PLoS Genet.">
        <title>Phylogenetically driven sequencing of extremely halophilic archaea reveals strategies for static and dynamic osmo-response.</title>
        <authorList>
            <person name="Becker E.A."/>
            <person name="Seitzer P.M."/>
            <person name="Tritt A."/>
            <person name="Larsen D."/>
            <person name="Krusor M."/>
            <person name="Yao A.I."/>
            <person name="Wu D."/>
            <person name="Madern D."/>
            <person name="Eisen J.A."/>
            <person name="Darling A.E."/>
            <person name="Facciotti M.T."/>
        </authorList>
    </citation>
    <scope>NUCLEOTIDE SEQUENCE [LARGE SCALE GENOMIC DNA]</scope>
    <source>
        <strain evidence="2">B3</strain>
        <strain evidence="4">DSM 18796 / CECT 7217 / JCM 14584 / KCTC 4019 / B3</strain>
    </source>
</reference>
<dbReference type="PANTHER" id="PTHR30121">
    <property type="entry name" value="UNCHARACTERIZED PROTEIN YJGR-RELATED"/>
    <property type="match status" value="1"/>
</dbReference>
<dbReference type="EMBL" id="AOHV01000011">
    <property type="protein sequence ID" value="ELY40082.1"/>
    <property type="molecule type" value="Genomic_DNA"/>
</dbReference>
<dbReference type="eggNOG" id="arCOG07496">
    <property type="taxonomic scope" value="Archaea"/>
</dbReference>